<evidence type="ECO:0000313" key="2">
    <source>
        <dbReference type="EMBL" id="ETS85842.1"/>
    </source>
</evidence>
<dbReference type="HOGENOM" id="CLU_655695_0_0_1"/>
<feature type="compositionally biased region" description="Basic and acidic residues" evidence="1">
    <location>
        <begin position="84"/>
        <end position="103"/>
    </location>
</feature>
<feature type="region of interest" description="Disordered" evidence="1">
    <location>
        <begin position="84"/>
        <end position="119"/>
    </location>
</feature>
<dbReference type="GeneID" id="19268880"/>
<dbReference type="Proteomes" id="UP000030651">
    <property type="component" value="Unassembled WGS sequence"/>
</dbReference>
<feature type="compositionally biased region" description="Polar residues" evidence="1">
    <location>
        <begin position="110"/>
        <end position="119"/>
    </location>
</feature>
<dbReference type="eggNOG" id="ENOG502SNVG">
    <property type="taxonomic scope" value="Eukaryota"/>
</dbReference>
<feature type="region of interest" description="Disordered" evidence="1">
    <location>
        <begin position="161"/>
        <end position="201"/>
    </location>
</feature>
<gene>
    <name evidence="2" type="ORF">PFICI_03867</name>
</gene>
<name>W3XK52_PESFW</name>
<dbReference type="RefSeq" id="XP_007830639.1">
    <property type="nucleotide sequence ID" value="XM_007832448.1"/>
</dbReference>
<feature type="region of interest" description="Disordered" evidence="1">
    <location>
        <begin position="400"/>
        <end position="419"/>
    </location>
</feature>
<dbReference type="AlphaFoldDB" id="W3XK52"/>
<keyword evidence="3" id="KW-1185">Reference proteome</keyword>
<feature type="compositionally biased region" description="Polar residues" evidence="1">
    <location>
        <begin position="410"/>
        <end position="419"/>
    </location>
</feature>
<sequence length="419" mass="46264">MSQPISPYGGLIGLNSPPTSLSTTNTSTEAAMAWNSKEMFASEYLRSAEYCNIPGVAEEPVSSTFSTSSRAQPLIADFEPFVERAPPHPTTEPRTRSVTEERGWPWSDLDGQNNRPATVQNIGISNSLSKEVNGNFDIHQKNTSSIIQSDIDGHCQLIESSERLGSSSDSERVATTEVDPGSEKSNSGSCTRPSPDSSLSDRLSHLMECSKQLGFDDLDDALLCYYTSDVRDSALLSHKQSLSRARKLSHFLSDIREHSKAWSNWERADFMREIVKSAEEIYVEECMVARKHQVDINIGDFTKDSASVEHVSQKLKREVRISLFALLVHACTSFIRLLFFFSLSFKTLSTDYNSPLLLLILEYLGSKYLGFGRKHNATFHISGSSSLATNLTRSYATLLPQQGPGKGVPTVSSAHSTAE</sequence>
<organism evidence="2 3">
    <name type="scientific">Pestalotiopsis fici (strain W106-1 / CGMCC3.15140)</name>
    <dbReference type="NCBI Taxonomy" id="1229662"/>
    <lineage>
        <taxon>Eukaryota</taxon>
        <taxon>Fungi</taxon>
        <taxon>Dikarya</taxon>
        <taxon>Ascomycota</taxon>
        <taxon>Pezizomycotina</taxon>
        <taxon>Sordariomycetes</taxon>
        <taxon>Xylariomycetidae</taxon>
        <taxon>Amphisphaeriales</taxon>
        <taxon>Sporocadaceae</taxon>
        <taxon>Pestalotiopsis</taxon>
    </lineage>
</organism>
<dbReference type="OrthoDB" id="194358at2759"/>
<evidence type="ECO:0000313" key="3">
    <source>
        <dbReference type="Proteomes" id="UP000030651"/>
    </source>
</evidence>
<evidence type="ECO:0000256" key="1">
    <source>
        <dbReference type="SAM" id="MobiDB-lite"/>
    </source>
</evidence>
<feature type="region of interest" description="Disordered" evidence="1">
    <location>
        <begin position="1"/>
        <end position="23"/>
    </location>
</feature>
<feature type="compositionally biased region" description="Low complexity" evidence="1">
    <location>
        <begin position="14"/>
        <end position="23"/>
    </location>
</feature>
<feature type="compositionally biased region" description="Low complexity" evidence="1">
    <location>
        <begin position="192"/>
        <end position="201"/>
    </location>
</feature>
<proteinExistence type="predicted"/>
<reference evidence="3" key="1">
    <citation type="journal article" date="2015" name="BMC Genomics">
        <title>Genomic and transcriptomic analysis of the endophytic fungus Pestalotiopsis fici reveals its lifestyle and high potential for synthesis of natural products.</title>
        <authorList>
            <person name="Wang X."/>
            <person name="Zhang X."/>
            <person name="Liu L."/>
            <person name="Xiang M."/>
            <person name="Wang W."/>
            <person name="Sun X."/>
            <person name="Che Y."/>
            <person name="Guo L."/>
            <person name="Liu G."/>
            <person name="Guo L."/>
            <person name="Wang C."/>
            <person name="Yin W.B."/>
            <person name="Stadler M."/>
            <person name="Zhang X."/>
            <person name="Liu X."/>
        </authorList>
    </citation>
    <scope>NUCLEOTIDE SEQUENCE [LARGE SCALE GENOMIC DNA]</scope>
    <source>
        <strain evidence="3">W106-1 / CGMCC3.15140</strain>
    </source>
</reference>
<dbReference type="EMBL" id="KI912110">
    <property type="protein sequence ID" value="ETS85842.1"/>
    <property type="molecule type" value="Genomic_DNA"/>
</dbReference>
<dbReference type="KEGG" id="pfy:PFICI_03867"/>
<protein>
    <submittedName>
        <fullName evidence="2">Uncharacterized protein</fullName>
    </submittedName>
</protein>
<accession>W3XK52</accession>
<dbReference type="InParanoid" id="W3XK52"/>